<comment type="similarity">
    <text evidence="1 2">Belongs to the metallophosphoesterase superfamily. YfcE family.</text>
</comment>
<dbReference type="InterPro" id="IPR029052">
    <property type="entry name" value="Metallo-depent_PP-like"/>
</dbReference>
<dbReference type="STRING" id="887929.HMP0721_0529"/>
<proteinExistence type="inferred from homology"/>
<sequence>MASMKRIGVVSDSHGNIMNLQNAVLAMGEVDAIFHLGDYVRDAKKINVWSKVPVYWIRGNCDMGDSEGVELAKIKIAGKTIMACHGHLFGVKQDLAPLLCRGMEEKVDAVLFGHTHHTFIGEEEGILLLNPGALIGGHYSDAPSYAIVTIDRDEIAGEIHSLNQ</sequence>
<evidence type="ECO:0000313" key="5">
    <source>
        <dbReference type="Proteomes" id="UP000004754"/>
    </source>
</evidence>
<dbReference type="PANTHER" id="PTHR11124">
    <property type="entry name" value="VACUOLAR SORTING PROTEIN VPS29"/>
    <property type="match status" value="1"/>
</dbReference>
<reference evidence="4 5" key="1">
    <citation type="submission" date="2010-12" db="EMBL/GenBank/DDBJ databases">
        <authorList>
            <person name="Muzny D."/>
            <person name="Qin X."/>
            <person name="Deng J."/>
            <person name="Jiang H."/>
            <person name="Liu Y."/>
            <person name="Qu J."/>
            <person name="Song X.-Z."/>
            <person name="Zhang L."/>
            <person name="Thornton R."/>
            <person name="Coyle M."/>
            <person name="Francisco L."/>
            <person name="Jackson L."/>
            <person name="Javaid M."/>
            <person name="Korchina V."/>
            <person name="Kovar C."/>
            <person name="Mata R."/>
            <person name="Mathew T."/>
            <person name="Ngo R."/>
            <person name="Nguyen L."/>
            <person name="Nguyen N."/>
            <person name="Okwuonu G."/>
            <person name="Ongeri F."/>
            <person name="Pham C."/>
            <person name="Simmons D."/>
            <person name="Wilczek-Boney K."/>
            <person name="Hale W."/>
            <person name="Jakkamsetti A."/>
            <person name="Pham P."/>
            <person name="Ruth R."/>
            <person name="San Lucas F."/>
            <person name="Warren J."/>
            <person name="Zhang J."/>
            <person name="Zhao Z."/>
            <person name="Zhou C."/>
            <person name="Zhu D."/>
            <person name="Lee S."/>
            <person name="Bess C."/>
            <person name="Blankenburg K."/>
            <person name="Forbes L."/>
            <person name="Fu Q."/>
            <person name="Gubbala S."/>
            <person name="Hirani K."/>
            <person name="Jayaseelan J.C."/>
            <person name="Lara F."/>
            <person name="Munidasa M."/>
            <person name="Palculict T."/>
            <person name="Patil S."/>
            <person name="Pu L.-L."/>
            <person name="Saada N."/>
            <person name="Tang L."/>
            <person name="Weissenberger G."/>
            <person name="Zhu Y."/>
            <person name="Hemphill L."/>
            <person name="Shang Y."/>
            <person name="Youmans B."/>
            <person name="Ayvaz T."/>
            <person name="Ross M."/>
            <person name="Santibanez J."/>
            <person name="Aqrawi P."/>
            <person name="Gross S."/>
            <person name="Joshi V."/>
            <person name="Fowler G."/>
            <person name="Nazareth L."/>
            <person name="Reid J."/>
            <person name="Worley K."/>
            <person name="Petrosino J."/>
            <person name="Highlander S."/>
            <person name="Gibbs R."/>
        </authorList>
    </citation>
    <scope>NUCLEOTIDE SEQUENCE [LARGE SCALE GENOMIC DNA]</scope>
    <source>
        <strain evidence="4 5">ATCC 23263</strain>
    </source>
</reference>
<dbReference type="InterPro" id="IPR024654">
    <property type="entry name" value="Calcineurin-like_PHP_lpxH"/>
</dbReference>
<dbReference type="AlphaFoldDB" id="E6MEU6"/>
<keyword evidence="4" id="KW-0378">Hydrolase</keyword>
<organism evidence="4 5">
    <name type="scientific">Pseudoramibacter alactolyticus ATCC 23263</name>
    <dbReference type="NCBI Taxonomy" id="887929"/>
    <lineage>
        <taxon>Bacteria</taxon>
        <taxon>Bacillati</taxon>
        <taxon>Bacillota</taxon>
        <taxon>Clostridia</taxon>
        <taxon>Eubacteriales</taxon>
        <taxon>Eubacteriaceae</taxon>
        <taxon>Pseudoramibacter</taxon>
    </lineage>
</organism>
<evidence type="ECO:0000256" key="1">
    <source>
        <dbReference type="ARBA" id="ARBA00008950"/>
    </source>
</evidence>
<comment type="caution">
    <text evidence="4">The sequence shown here is derived from an EMBL/GenBank/DDBJ whole genome shotgun (WGS) entry which is preliminary data.</text>
</comment>
<dbReference type="Gene3D" id="3.60.21.10">
    <property type="match status" value="1"/>
</dbReference>
<dbReference type="InterPro" id="IPR000979">
    <property type="entry name" value="Phosphodiesterase_MJ0936/Vps29"/>
</dbReference>
<dbReference type="Proteomes" id="UP000004754">
    <property type="component" value="Unassembled WGS sequence"/>
</dbReference>
<feature type="domain" description="Calcineurin-like phosphoesterase" evidence="3">
    <location>
        <begin position="6"/>
        <end position="152"/>
    </location>
</feature>
<dbReference type="SUPFAM" id="SSF56300">
    <property type="entry name" value="Metallo-dependent phosphatases"/>
    <property type="match status" value="1"/>
</dbReference>
<name>E6MEU6_9FIRM</name>
<comment type="cofactor">
    <cofactor evidence="2">
        <name>a divalent metal cation</name>
        <dbReference type="ChEBI" id="CHEBI:60240"/>
    </cofactor>
</comment>
<accession>E6MEU6</accession>
<evidence type="ECO:0000259" key="3">
    <source>
        <dbReference type="Pfam" id="PF12850"/>
    </source>
</evidence>
<dbReference type="EC" id="3.1.4.-" evidence="2"/>
<dbReference type="GO" id="GO:0016787">
    <property type="term" value="F:hydrolase activity"/>
    <property type="evidence" value="ECO:0007669"/>
    <property type="project" value="UniProtKB-UniRule"/>
</dbReference>
<dbReference type="NCBIfam" id="TIGR00040">
    <property type="entry name" value="yfcE"/>
    <property type="match status" value="1"/>
</dbReference>
<dbReference type="GO" id="GO:0046872">
    <property type="term" value="F:metal ion binding"/>
    <property type="evidence" value="ECO:0007669"/>
    <property type="project" value="UniProtKB-KW"/>
</dbReference>
<dbReference type="Pfam" id="PF12850">
    <property type="entry name" value="Metallophos_2"/>
    <property type="match status" value="1"/>
</dbReference>
<evidence type="ECO:0000256" key="2">
    <source>
        <dbReference type="RuleBase" id="RU362039"/>
    </source>
</evidence>
<dbReference type="HOGENOM" id="CLU_063749_1_1_9"/>
<dbReference type="EMBL" id="AEQN01000009">
    <property type="protein sequence ID" value="EFV02384.1"/>
    <property type="molecule type" value="Genomic_DNA"/>
</dbReference>
<dbReference type="eggNOG" id="COG0622">
    <property type="taxonomic scope" value="Bacteria"/>
</dbReference>
<keyword evidence="2" id="KW-0479">Metal-binding</keyword>
<evidence type="ECO:0000313" key="4">
    <source>
        <dbReference type="EMBL" id="EFV02384.1"/>
    </source>
</evidence>
<gene>
    <name evidence="4" type="ORF">HMP0721_0529</name>
</gene>
<keyword evidence="5" id="KW-1185">Reference proteome</keyword>
<dbReference type="OrthoDB" id="9800565at2"/>
<protein>
    <recommendedName>
        <fullName evidence="2">Phosphoesterase</fullName>
        <ecNumber evidence="2">3.1.4.-</ecNumber>
    </recommendedName>
</protein>